<name>A0AAN8WB25_HALRR</name>
<protein>
    <submittedName>
        <fullName evidence="2">Uncharacterized protein</fullName>
    </submittedName>
</protein>
<organism evidence="2 3">
    <name type="scientific">Halocaridina rubra</name>
    <name type="common">Hawaiian red shrimp</name>
    <dbReference type="NCBI Taxonomy" id="373956"/>
    <lineage>
        <taxon>Eukaryota</taxon>
        <taxon>Metazoa</taxon>
        <taxon>Ecdysozoa</taxon>
        <taxon>Arthropoda</taxon>
        <taxon>Crustacea</taxon>
        <taxon>Multicrustacea</taxon>
        <taxon>Malacostraca</taxon>
        <taxon>Eumalacostraca</taxon>
        <taxon>Eucarida</taxon>
        <taxon>Decapoda</taxon>
        <taxon>Pleocyemata</taxon>
        <taxon>Caridea</taxon>
        <taxon>Atyoidea</taxon>
        <taxon>Atyidae</taxon>
        <taxon>Halocaridina</taxon>
    </lineage>
</organism>
<evidence type="ECO:0000313" key="2">
    <source>
        <dbReference type="EMBL" id="KAK7024486.1"/>
    </source>
</evidence>
<reference evidence="2 3" key="1">
    <citation type="submission" date="2023-11" db="EMBL/GenBank/DDBJ databases">
        <title>Halocaridina rubra genome assembly.</title>
        <authorList>
            <person name="Smith C."/>
        </authorList>
    </citation>
    <scope>NUCLEOTIDE SEQUENCE [LARGE SCALE GENOMIC DNA]</scope>
    <source>
        <strain evidence="2">EP-1</strain>
        <tissue evidence="2">Whole</tissue>
    </source>
</reference>
<proteinExistence type="predicted"/>
<dbReference type="AlphaFoldDB" id="A0AAN8WB25"/>
<keyword evidence="3" id="KW-1185">Reference proteome</keyword>
<evidence type="ECO:0000313" key="3">
    <source>
        <dbReference type="Proteomes" id="UP001381693"/>
    </source>
</evidence>
<accession>A0AAN8WB25</accession>
<sequence>MKEVSPLSPVMFFIFTLVMSWVKNTMTNSGDYKLVPFMLNRVRSFLGLGTCMQSAPIHGTVSAKSEGTDIVDEFPEKIDK</sequence>
<feature type="transmembrane region" description="Helical" evidence="1">
    <location>
        <begin position="6"/>
        <end position="22"/>
    </location>
</feature>
<gene>
    <name evidence="2" type="ORF">SK128_010798</name>
</gene>
<keyword evidence="1" id="KW-0472">Membrane</keyword>
<dbReference type="EMBL" id="JAXCGZ010022767">
    <property type="protein sequence ID" value="KAK7024486.1"/>
    <property type="molecule type" value="Genomic_DNA"/>
</dbReference>
<keyword evidence="1" id="KW-0812">Transmembrane</keyword>
<evidence type="ECO:0000256" key="1">
    <source>
        <dbReference type="SAM" id="Phobius"/>
    </source>
</evidence>
<dbReference type="Proteomes" id="UP001381693">
    <property type="component" value="Unassembled WGS sequence"/>
</dbReference>
<keyword evidence="1" id="KW-1133">Transmembrane helix</keyword>
<comment type="caution">
    <text evidence="2">The sequence shown here is derived from an EMBL/GenBank/DDBJ whole genome shotgun (WGS) entry which is preliminary data.</text>
</comment>